<dbReference type="GO" id="GO:0003677">
    <property type="term" value="F:DNA binding"/>
    <property type="evidence" value="ECO:0007669"/>
    <property type="project" value="UniProtKB-KW"/>
</dbReference>
<keyword evidence="1" id="KW-0805">Transcription regulation</keyword>
<dbReference type="InterPro" id="IPR036390">
    <property type="entry name" value="WH_DNA-bd_sf"/>
</dbReference>
<comment type="caution">
    <text evidence="5">The sequence shown here is derived from an EMBL/GenBank/DDBJ whole genome shotgun (WGS) entry which is preliminary data.</text>
</comment>
<evidence type="ECO:0000256" key="3">
    <source>
        <dbReference type="ARBA" id="ARBA00023163"/>
    </source>
</evidence>
<evidence type="ECO:0000259" key="4">
    <source>
        <dbReference type="PROSITE" id="PS50995"/>
    </source>
</evidence>
<name>A0A553SQG4_NIACI</name>
<feature type="domain" description="HTH marR-type" evidence="4">
    <location>
        <begin position="15"/>
        <end position="144"/>
    </location>
</feature>
<dbReference type="PROSITE" id="PS50995">
    <property type="entry name" value="HTH_MARR_2"/>
    <property type="match status" value="1"/>
</dbReference>
<proteinExistence type="predicted"/>
<dbReference type="SUPFAM" id="SSF46785">
    <property type="entry name" value="Winged helix' DNA-binding domain"/>
    <property type="match status" value="1"/>
</dbReference>
<evidence type="ECO:0000313" key="5">
    <source>
        <dbReference type="EMBL" id="TRZ39218.1"/>
    </source>
</evidence>
<dbReference type="GO" id="GO:0003700">
    <property type="term" value="F:DNA-binding transcription factor activity"/>
    <property type="evidence" value="ECO:0007669"/>
    <property type="project" value="InterPro"/>
</dbReference>
<geneLocation type="plasmid" evidence="5">
    <name>unnamed2</name>
</geneLocation>
<accession>A0A553SQG4</accession>
<keyword evidence="2" id="KW-0238">DNA-binding</keyword>
<sequence length="149" mass="17797">MRKERNPLESIHLDDYKTTLLLSKLSNQLSLKFSRVSSFNFTKFELLFKLLDNRFHTQTNLQKIVKIDNAAITRHLKVLEDEEYIIRERNPLNNREMMVRITPKGKKATLQCKKKINEFNKKLFSNFNEEDIENLLVLLEKMKLNLEDI</sequence>
<reference evidence="5" key="1">
    <citation type="submission" date="2018-10" db="EMBL/GenBank/DDBJ databases">
        <title>FDA dAtabase for Regulatory Grade micrObial Sequences (FDA-ARGOS): Supporting development and validation of Infectious Disease Dx tests.</title>
        <authorList>
            <person name="Minogue T."/>
            <person name="Wolcott M."/>
            <person name="Wasieloski L."/>
            <person name="Aguilar W."/>
            <person name="Moore D."/>
            <person name="Tallon L.J."/>
            <person name="Sadzewicz L."/>
            <person name="Sengamalay N."/>
            <person name="Ott S."/>
            <person name="Godinez A."/>
            <person name="Nagaraj S."/>
            <person name="Vavikolanu K."/>
            <person name="Vyas G."/>
            <person name="Nadendla S."/>
            <person name="Aluvathingal J."/>
            <person name="Sichtig H."/>
        </authorList>
    </citation>
    <scope>NUCLEOTIDE SEQUENCE</scope>
    <source>
        <strain evidence="5">FDAARGOS_343</strain>
        <plasmid evidence="5">unnamed2</plasmid>
    </source>
</reference>
<organism evidence="5">
    <name type="scientific">Niallia circulans</name>
    <name type="common">Bacillus circulans</name>
    <dbReference type="NCBI Taxonomy" id="1397"/>
    <lineage>
        <taxon>Bacteria</taxon>
        <taxon>Bacillati</taxon>
        <taxon>Bacillota</taxon>
        <taxon>Bacilli</taxon>
        <taxon>Bacillales</taxon>
        <taxon>Bacillaceae</taxon>
        <taxon>Niallia</taxon>
    </lineage>
</organism>
<dbReference type="AlphaFoldDB" id="A0A553SQG4"/>
<dbReference type="PANTHER" id="PTHR42756:SF1">
    <property type="entry name" value="TRANSCRIPTIONAL REPRESSOR OF EMRAB OPERON"/>
    <property type="match status" value="1"/>
</dbReference>
<keyword evidence="3" id="KW-0804">Transcription</keyword>
<evidence type="ECO:0000256" key="2">
    <source>
        <dbReference type="ARBA" id="ARBA00023125"/>
    </source>
</evidence>
<dbReference type="Gene3D" id="1.10.10.10">
    <property type="entry name" value="Winged helix-like DNA-binding domain superfamily/Winged helix DNA-binding domain"/>
    <property type="match status" value="1"/>
</dbReference>
<dbReference type="PANTHER" id="PTHR42756">
    <property type="entry name" value="TRANSCRIPTIONAL REGULATOR, MARR"/>
    <property type="match status" value="1"/>
</dbReference>
<dbReference type="InterPro" id="IPR036388">
    <property type="entry name" value="WH-like_DNA-bd_sf"/>
</dbReference>
<protein>
    <submittedName>
        <fullName evidence="5">MarR family transcriptional regulator</fullName>
    </submittedName>
</protein>
<dbReference type="Pfam" id="PF01047">
    <property type="entry name" value="MarR"/>
    <property type="match status" value="1"/>
</dbReference>
<dbReference type="Proteomes" id="UP000319837">
    <property type="component" value="Plasmid unnamed2"/>
</dbReference>
<keyword evidence="5" id="KW-0614">Plasmid</keyword>
<dbReference type="InterPro" id="IPR000835">
    <property type="entry name" value="HTH_MarR-typ"/>
</dbReference>
<dbReference type="PRINTS" id="PR00598">
    <property type="entry name" value="HTHMARR"/>
</dbReference>
<evidence type="ECO:0000256" key="1">
    <source>
        <dbReference type="ARBA" id="ARBA00023015"/>
    </source>
</evidence>
<gene>
    <name evidence="5" type="ORF">CEQ21_07570</name>
</gene>
<dbReference type="EMBL" id="RIBP01000003">
    <property type="protein sequence ID" value="TRZ39218.1"/>
    <property type="molecule type" value="Genomic_DNA"/>
</dbReference>
<dbReference type="SMART" id="SM00347">
    <property type="entry name" value="HTH_MARR"/>
    <property type="match status" value="1"/>
</dbReference>